<evidence type="ECO:0000313" key="3">
    <source>
        <dbReference type="Proteomes" id="UP001295423"/>
    </source>
</evidence>
<feature type="compositionally biased region" description="Basic residues" evidence="1">
    <location>
        <begin position="55"/>
        <end position="64"/>
    </location>
</feature>
<proteinExistence type="predicted"/>
<protein>
    <submittedName>
        <fullName evidence="2">Uncharacterized protein</fullName>
    </submittedName>
</protein>
<feature type="region of interest" description="Disordered" evidence="1">
    <location>
        <begin position="87"/>
        <end position="115"/>
    </location>
</feature>
<accession>A0AAD2G6I0</accession>
<evidence type="ECO:0000256" key="1">
    <source>
        <dbReference type="SAM" id="MobiDB-lite"/>
    </source>
</evidence>
<dbReference type="AlphaFoldDB" id="A0AAD2G6I0"/>
<reference evidence="2" key="1">
    <citation type="submission" date="2023-08" db="EMBL/GenBank/DDBJ databases">
        <authorList>
            <person name="Audoor S."/>
            <person name="Bilcke G."/>
        </authorList>
    </citation>
    <scope>NUCLEOTIDE SEQUENCE</scope>
</reference>
<name>A0AAD2G6I0_9STRA</name>
<sequence length="154" mass="17572">MEDDDHYSNSKDYQDDVQDHKKADASSPDHELVDDGSITATISTTTTTTTTSTKSGKRRKRKKKLSMDDLKRKVSELMQIFEEHGIFVPPPESTNGQKNKVWSNRNYGADKKRQRKNAERELIEARIVQLESCLKSDHGLLLSTTLNVEFDQDT</sequence>
<dbReference type="EMBL" id="CAKOGP040002191">
    <property type="protein sequence ID" value="CAJ1964610.1"/>
    <property type="molecule type" value="Genomic_DNA"/>
</dbReference>
<feature type="region of interest" description="Disordered" evidence="1">
    <location>
        <begin position="1"/>
        <end position="68"/>
    </location>
</feature>
<keyword evidence="3" id="KW-1185">Reference proteome</keyword>
<organism evidence="2 3">
    <name type="scientific">Cylindrotheca closterium</name>
    <dbReference type="NCBI Taxonomy" id="2856"/>
    <lineage>
        <taxon>Eukaryota</taxon>
        <taxon>Sar</taxon>
        <taxon>Stramenopiles</taxon>
        <taxon>Ochrophyta</taxon>
        <taxon>Bacillariophyta</taxon>
        <taxon>Bacillariophyceae</taxon>
        <taxon>Bacillariophycidae</taxon>
        <taxon>Bacillariales</taxon>
        <taxon>Bacillariaceae</taxon>
        <taxon>Cylindrotheca</taxon>
    </lineage>
</organism>
<dbReference type="Proteomes" id="UP001295423">
    <property type="component" value="Unassembled WGS sequence"/>
</dbReference>
<feature type="compositionally biased region" description="Basic and acidic residues" evidence="1">
    <location>
        <begin position="1"/>
        <end position="33"/>
    </location>
</feature>
<comment type="caution">
    <text evidence="2">The sequence shown here is derived from an EMBL/GenBank/DDBJ whole genome shotgun (WGS) entry which is preliminary data.</text>
</comment>
<feature type="compositionally biased region" description="Low complexity" evidence="1">
    <location>
        <begin position="39"/>
        <end position="54"/>
    </location>
</feature>
<evidence type="ECO:0000313" key="2">
    <source>
        <dbReference type="EMBL" id="CAJ1964610.1"/>
    </source>
</evidence>
<gene>
    <name evidence="2" type="ORF">CYCCA115_LOCUS20715</name>
</gene>
<feature type="compositionally biased region" description="Polar residues" evidence="1">
    <location>
        <begin position="93"/>
        <end position="106"/>
    </location>
</feature>